<dbReference type="EMBL" id="JACHMP010000001">
    <property type="protein sequence ID" value="MBB5818490.1"/>
    <property type="molecule type" value="Genomic_DNA"/>
</dbReference>
<evidence type="ECO:0000313" key="2">
    <source>
        <dbReference type="Proteomes" id="UP000540685"/>
    </source>
</evidence>
<gene>
    <name evidence="1" type="ORF">F4562_001552</name>
</gene>
<proteinExistence type="predicted"/>
<reference evidence="1 2" key="1">
    <citation type="submission" date="2020-08" db="EMBL/GenBank/DDBJ databases">
        <title>Sequencing the genomes of 1000 actinobacteria strains.</title>
        <authorList>
            <person name="Klenk H.-P."/>
        </authorList>
    </citation>
    <scope>NUCLEOTIDE SEQUENCE [LARGE SCALE GENOMIC DNA]</scope>
    <source>
        <strain evidence="1 2">DSM 46887</strain>
    </source>
</reference>
<dbReference type="Proteomes" id="UP000540685">
    <property type="component" value="Unassembled WGS sequence"/>
</dbReference>
<sequence>MRTETDRPPHPAAPGAEPLARLVERLAAMAVPRPAHPAAHRIGAAVSGWSRRAGLGARPGDPALHRLAARAFADGEPDAAETFARWLVWTSRVRERPAAIPAVIAAAEGGEPGRTPLERAFAGLWETCAAGMDDPWRARFLAGLAAQREAPAAAGPAAATGRPARAGGDAFGRYLLDLAEPCAGVRVPEPVRASRQWRAVVEASADVAAWCVDLVSGGDRAPVAGVFLERSRDALPERLVDRVGDRMEELWTAARAVPLLLDGHGLGFGASREVMRVACAFLTIPRAYLEWLLESSRYRHLE</sequence>
<accession>A0A7W9ID38</accession>
<dbReference type="AlphaFoldDB" id="A0A7W9ID38"/>
<dbReference type="SUPFAM" id="SSF48576">
    <property type="entry name" value="Terpenoid synthases"/>
    <property type="match status" value="1"/>
</dbReference>
<comment type="caution">
    <text evidence="1">The sequence shown here is derived from an EMBL/GenBank/DDBJ whole genome shotgun (WGS) entry which is preliminary data.</text>
</comment>
<protein>
    <submittedName>
        <fullName evidence="1">Uncharacterized protein</fullName>
    </submittedName>
</protein>
<organism evidence="1 2">
    <name type="scientific">Streptosporangium becharense</name>
    <dbReference type="NCBI Taxonomy" id="1816182"/>
    <lineage>
        <taxon>Bacteria</taxon>
        <taxon>Bacillati</taxon>
        <taxon>Actinomycetota</taxon>
        <taxon>Actinomycetes</taxon>
        <taxon>Streptosporangiales</taxon>
        <taxon>Streptosporangiaceae</taxon>
        <taxon>Streptosporangium</taxon>
    </lineage>
</organism>
<evidence type="ECO:0000313" key="1">
    <source>
        <dbReference type="EMBL" id="MBB5818490.1"/>
    </source>
</evidence>
<dbReference type="RefSeq" id="WP_184542020.1">
    <property type="nucleotide sequence ID" value="NZ_JACHMP010000001.1"/>
</dbReference>
<dbReference type="Gene3D" id="1.10.600.10">
    <property type="entry name" value="Farnesyl Diphosphate Synthase"/>
    <property type="match status" value="1"/>
</dbReference>
<name>A0A7W9ID38_9ACTN</name>
<dbReference type="InterPro" id="IPR008949">
    <property type="entry name" value="Isoprenoid_synthase_dom_sf"/>
</dbReference>
<keyword evidence="2" id="KW-1185">Reference proteome</keyword>